<dbReference type="AlphaFoldDB" id="A0A5B9MDX4"/>
<organism evidence="1 2">
    <name type="scientific">Stieleria maiorica</name>
    <dbReference type="NCBI Taxonomy" id="2795974"/>
    <lineage>
        <taxon>Bacteria</taxon>
        <taxon>Pseudomonadati</taxon>
        <taxon>Planctomycetota</taxon>
        <taxon>Planctomycetia</taxon>
        <taxon>Pirellulales</taxon>
        <taxon>Pirellulaceae</taxon>
        <taxon>Stieleria</taxon>
    </lineage>
</organism>
<reference evidence="1 2" key="1">
    <citation type="submission" date="2019-02" db="EMBL/GenBank/DDBJ databases">
        <title>Planctomycetal bacteria perform biofilm scaping via a novel small molecule.</title>
        <authorList>
            <person name="Jeske O."/>
            <person name="Boedeker C."/>
            <person name="Wiegand S."/>
            <person name="Breitling P."/>
            <person name="Kallscheuer N."/>
            <person name="Jogler M."/>
            <person name="Rohde M."/>
            <person name="Petersen J."/>
            <person name="Medema M.H."/>
            <person name="Surup F."/>
            <person name="Jogler C."/>
        </authorList>
    </citation>
    <scope>NUCLEOTIDE SEQUENCE [LARGE SCALE GENOMIC DNA]</scope>
    <source>
        <strain evidence="1 2">Mal15</strain>
    </source>
</reference>
<protein>
    <submittedName>
        <fullName evidence="1">Uncharacterized protein</fullName>
    </submittedName>
</protein>
<evidence type="ECO:0000313" key="1">
    <source>
        <dbReference type="EMBL" id="QEF97457.1"/>
    </source>
</evidence>
<sequence>MRPRSLGARKDRCRFGSRAPAFLLWGRGQKMAWSKNGGEWADDMRFEALQFLSEESAIDTGPHRFFSSGKWQDVQLLAAEIVNEAMPSDSPPHVIRQFKESGFMGDSRLWGQEMVVGSWGW</sequence>
<gene>
    <name evidence="1" type="ORF">Mal15_14970</name>
</gene>
<evidence type="ECO:0000313" key="2">
    <source>
        <dbReference type="Proteomes" id="UP000321353"/>
    </source>
</evidence>
<dbReference type="KEGG" id="smam:Mal15_14970"/>
<dbReference type="EMBL" id="CP036264">
    <property type="protein sequence ID" value="QEF97457.1"/>
    <property type="molecule type" value="Genomic_DNA"/>
</dbReference>
<proteinExistence type="predicted"/>
<accession>A0A5B9MDX4</accession>
<dbReference type="Proteomes" id="UP000321353">
    <property type="component" value="Chromosome"/>
</dbReference>
<name>A0A5B9MDX4_9BACT</name>
<keyword evidence="2" id="KW-1185">Reference proteome</keyword>